<organism evidence="2 3">
    <name type="scientific">Confluentibacter flavum</name>
    <dbReference type="NCBI Taxonomy" id="1909700"/>
    <lineage>
        <taxon>Bacteria</taxon>
        <taxon>Pseudomonadati</taxon>
        <taxon>Bacteroidota</taxon>
        <taxon>Flavobacteriia</taxon>
        <taxon>Flavobacteriales</taxon>
        <taxon>Flavobacteriaceae</taxon>
        <taxon>Confluentibacter</taxon>
    </lineage>
</organism>
<sequence>MKNSTKTLAIHYGLYLGSLLSIFTALGYAFNLGLLVNFWIMLLIIPIGIICFGIFSTAKVKKKLNGFLDFKQAFSSYFITVAIGIMISTFVTILIFNFIDKDAALEAKNILIENTENMLINAGAPNQAISENINKIESQDTFALGIQLKSLAQSLIFFAVIGLIVAAVMKKTDPNAS</sequence>
<evidence type="ECO:0000313" key="3">
    <source>
        <dbReference type="Proteomes" id="UP000233435"/>
    </source>
</evidence>
<dbReference type="InterPro" id="IPR025250">
    <property type="entry name" value="DUF4199"/>
</dbReference>
<feature type="transmembrane region" description="Helical" evidence="1">
    <location>
        <begin position="36"/>
        <end position="55"/>
    </location>
</feature>
<dbReference type="Proteomes" id="UP000233435">
    <property type="component" value="Unassembled WGS sequence"/>
</dbReference>
<reference evidence="2 3" key="1">
    <citation type="submission" date="2017-12" db="EMBL/GenBank/DDBJ databases">
        <title>Confluentibacter flavum sp. nov., isolated from the saline lake.</title>
        <authorList>
            <person name="Yu L."/>
        </authorList>
    </citation>
    <scope>NUCLEOTIDE SEQUENCE [LARGE SCALE GENOMIC DNA]</scope>
    <source>
        <strain evidence="2 3">3B</strain>
    </source>
</reference>
<feature type="transmembrane region" description="Helical" evidence="1">
    <location>
        <begin position="12"/>
        <end position="30"/>
    </location>
</feature>
<protein>
    <submittedName>
        <fullName evidence="2">DUF4199 domain-containing protein</fullName>
    </submittedName>
</protein>
<dbReference type="Pfam" id="PF13858">
    <property type="entry name" value="DUF4199"/>
    <property type="match status" value="1"/>
</dbReference>
<comment type="caution">
    <text evidence="2">The sequence shown here is derived from an EMBL/GenBank/DDBJ whole genome shotgun (WGS) entry which is preliminary data.</text>
</comment>
<keyword evidence="3" id="KW-1185">Reference proteome</keyword>
<proteinExistence type="predicted"/>
<dbReference type="AlphaFoldDB" id="A0A2N3HNB0"/>
<keyword evidence="1" id="KW-0472">Membrane</keyword>
<keyword evidence="1" id="KW-1133">Transmembrane helix</keyword>
<gene>
    <name evidence="2" type="ORF">CSW08_04170</name>
</gene>
<feature type="transmembrane region" description="Helical" evidence="1">
    <location>
        <begin position="151"/>
        <end position="169"/>
    </location>
</feature>
<name>A0A2N3HNB0_9FLAO</name>
<keyword evidence="1" id="KW-0812">Transmembrane</keyword>
<dbReference type="RefSeq" id="WP_106658640.1">
    <property type="nucleotide sequence ID" value="NZ_PJEO01000014.1"/>
</dbReference>
<dbReference type="EMBL" id="PJEO01000014">
    <property type="protein sequence ID" value="PKQ46364.1"/>
    <property type="molecule type" value="Genomic_DNA"/>
</dbReference>
<evidence type="ECO:0000256" key="1">
    <source>
        <dbReference type="SAM" id="Phobius"/>
    </source>
</evidence>
<accession>A0A2N3HNB0</accession>
<dbReference type="OrthoDB" id="660361at2"/>
<evidence type="ECO:0000313" key="2">
    <source>
        <dbReference type="EMBL" id="PKQ46364.1"/>
    </source>
</evidence>
<feature type="transmembrane region" description="Helical" evidence="1">
    <location>
        <begin position="76"/>
        <end position="99"/>
    </location>
</feature>